<feature type="domain" description="Response regulatory" evidence="3">
    <location>
        <begin position="3"/>
        <end position="120"/>
    </location>
</feature>
<comment type="caution">
    <text evidence="4">The sequence shown here is derived from an EMBL/GenBank/DDBJ whole genome shotgun (WGS) entry which is preliminary data.</text>
</comment>
<dbReference type="Gene3D" id="3.40.50.2300">
    <property type="match status" value="1"/>
</dbReference>
<dbReference type="AlphaFoldDB" id="A0A2M9FWZ2"/>
<dbReference type="RefSeq" id="WP_109794840.1">
    <property type="nucleotide sequence ID" value="NZ_PHIG01000052.1"/>
</dbReference>
<reference evidence="4 5" key="1">
    <citation type="submission" date="2017-11" db="EMBL/GenBank/DDBJ databases">
        <title>Draft genome sequence of Rhizobiales bacterium SY3-13.</title>
        <authorList>
            <person name="Sun C."/>
        </authorList>
    </citation>
    <scope>NUCLEOTIDE SEQUENCE [LARGE SCALE GENOMIC DNA]</scope>
    <source>
        <strain evidence="4 5">SY3-13</strain>
    </source>
</reference>
<dbReference type="PANTHER" id="PTHR44591:SF23">
    <property type="entry name" value="CHEY SUBFAMILY"/>
    <property type="match status" value="1"/>
</dbReference>
<dbReference type="SUPFAM" id="SSF52172">
    <property type="entry name" value="CheY-like"/>
    <property type="match status" value="1"/>
</dbReference>
<evidence type="ECO:0000313" key="5">
    <source>
        <dbReference type="Proteomes" id="UP000229498"/>
    </source>
</evidence>
<dbReference type="OrthoDB" id="9800897at2"/>
<organism evidence="4 5">
    <name type="scientific">Minwuia thermotolerans</name>
    <dbReference type="NCBI Taxonomy" id="2056226"/>
    <lineage>
        <taxon>Bacteria</taxon>
        <taxon>Pseudomonadati</taxon>
        <taxon>Pseudomonadota</taxon>
        <taxon>Alphaproteobacteria</taxon>
        <taxon>Minwuiales</taxon>
        <taxon>Minwuiaceae</taxon>
        <taxon>Minwuia</taxon>
    </lineage>
</organism>
<dbReference type="GO" id="GO:0000160">
    <property type="term" value="P:phosphorelay signal transduction system"/>
    <property type="evidence" value="ECO:0007669"/>
    <property type="project" value="InterPro"/>
</dbReference>
<evidence type="ECO:0000259" key="3">
    <source>
        <dbReference type="PROSITE" id="PS50110"/>
    </source>
</evidence>
<dbReference type="Proteomes" id="UP000229498">
    <property type="component" value="Unassembled WGS sequence"/>
</dbReference>
<dbReference type="InterPro" id="IPR050595">
    <property type="entry name" value="Bact_response_regulator"/>
</dbReference>
<keyword evidence="5" id="KW-1185">Reference proteome</keyword>
<dbReference type="InterPro" id="IPR001789">
    <property type="entry name" value="Sig_transdc_resp-reg_receiver"/>
</dbReference>
<dbReference type="SMART" id="SM00448">
    <property type="entry name" value="REC"/>
    <property type="match status" value="1"/>
</dbReference>
<dbReference type="PROSITE" id="PS50110">
    <property type="entry name" value="RESPONSE_REGULATORY"/>
    <property type="match status" value="1"/>
</dbReference>
<feature type="modified residue" description="4-aspartylphosphate" evidence="2">
    <location>
        <position position="52"/>
    </location>
</feature>
<accession>A0A2M9FWZ2</accession>
<dbReference type="Pfam" id="PF00072">
    <property type="entry name" value="Response_reg"/>
    <property type="match status" value="1"/>
</dbReference>
<evidence type="ECO:0000256" key="1">
    <source>
        <dbReference type="ARBA" id="ARBA00022553"/>
    </source>
</evidence>
<dbReference type="EMBL" id="PHIG01000052">
    <property type="protein sequence ID" value="PJK27977.1"/>
    <property type="molecule type" value="Genomic_DNA"/>
</dbReference>
<gene>
    <name evidence="4" type="ORF">CVT23_19815</name>
</gene>
<name>A0A2M9FWZ2_9PROT</name>
<keyword evidence="1 2" id="KW-0597">Phosphoprotein</keyword>
<sequence length="129" mass="13701">MKRILLVDDDPLVLGTLREALDGAGYAVATAENGKQAMQELSRARTDLVVTDLIMPTQEGVETIMAVRKAYPTLPIIAISGGGRLDALSLLDVARKFGAAATLKKPFPPSVLVTLIGRILAERRGGESC</sequence>
<dbReference type="InterPro" id="IPR011006">
    <property type="entry name" value="CheY-like_superfamily"/>
</dbReference>
<proteinExistence type="predicted"/>
<evidence type="ECO:0000256" key="2">
    <source>
        <dbReference type="PROSITE-ProRule" id="PRU00169"/>
    </source>
</evidence>
<dbReference type="PANTHER" id="PTHR44591">
    <property type="entry name" value="STRESS RESPONSE REGULATOR PROTEIN 1"/>
    <property type="match status" value="1"/>
</dbReference>
<protein>
    <submittedName>
        <fullName evidence="4">Response regulator</fullName>
    </submittedName>
</protein>
<evidence type="ECO:0000313" key="4">
    <source>
        <dbReference type="EMBL" id="PJK27977.1"/>
    </source>
</evidence>